<dbReference type="InterPro" id="IPR034660">
    <property type="entry name" value="DinB/YfiT-like"/>
</dbReference>
<dbReference type="InterPro" id="IPR007061">
    <property type="entry name" value="MST-like"/>
</dbReference>
<gene>
    <name evidence="1" type="ORF">E0H58_40475</name>
</gene>
<dbReference type="Pfam" id="PF04978">
    <property type="entry name" value="MST"/>
    <property type="match status" value="1"/>
</dbReference>
<protein>
    <submittedName>
        <fullName evidence="1">DinB family protein</fullName>
    </submittedName>
</protein>
<keyword evidence="2" id="KW-1185">Reference proteome</keyword>
<reference evidence="1 2" key="1">
    <citation type="submission" date="2019-02" db="EMBL/GenBank/DDBJ databases">
        <title>Kribbella capetownensis sp. nov. and Kribbella speibonae sp. nov., isolated from soil.</title>
        <authorList>
            <person name="Curtis S.M."/>
            <person name="Norton I."/>
            <person name="Everest G.J."/>
            <person name="Meyers P.R."/>
        </authorList>
    </citation>
    <scope>NUCLEOTIDE SEQUENCE [LARGE SCALE GENOMIC DNA]</scope>
    <source>
        <strain evidence="1 2">SK5</strain>
    </source>
</reference>
<name>A0ABY1ZS84_9ACTN</name>
<organism evidence="1 2">
    <name type="scientific">Kribbella speibonae</name>
    <dbReference type="NCBI Taxonomy" id="1572660"/>
    <lineage>
        <taxon>Bacteria</taxon>
        <taxon>Bacillati</taxon>
        <taxon>Actinomycetota</taxon>
        <taxon>Actinomycetes</taxon>
        <taxon>Propionibacteriales</taxon>
        <taxon>Kribbellaceae</taxon>
        <taxon>Kribbella</taxon>
    </lineage>
</organism>
<dbReference type="RefSeq" id="WP_131468677.1">
    <property type="nucleotide sequence ID" value="NZ_SJJY01000014.1"/>
</dbReference>
<proteinExistence type="predicted"/>
<sequence length="196" mass="21932">MDLKSRLHDSLRGARKTNVSKFEGLTEYDLRRPLTPTGSNLLGILRHLGGIEHAYLCETFGRPLPPPPLPDDWDEELWHNGDMWVRPTESSEAVLAWYHAACRQADQTIEMLDFDSPGEVPHWDENHRSTTLGDMIVIVLGEECRHGGHIDVVRELVDGRAGSDYGDFGAPDKWQAYVARVQAAADVYKDRVGGTG</sequence>
<dbReference type="Gene3D" id="1.20.120.450">
    <property type="entry name" value="dinb family like domain"/>
    <property type="match status" value="1"/>
</dbReference>
<dbReference type="SUPFAM" id="SSF109854">
    <property type="entry name" value="DinB/YfiT-like putative metalloenzymes"/>
    <property type="match status" value="1"/>
</dbReference>
<comment type="caution">
    <text evidence="1">The sequence shown here is derived from an EMBL/GenBank/DDBJ whole genome shotgun (WGS) entry which is preliminary data.</text>
</comment>
<evidence type="ECO:0000313" key="1">
    <source>
        <dbReference type="EMBL" id="TCC16151.1"/>
    </source>
</evidence>
<evidence type="ECO:0000313" key="2">
    <source>
        <dbReference type="Proteomes" id="UP000292385"/>
    </source>
</evidence>
<dbReference type="Proteomes" id="UP000292385">
    <property type="component" value="Unassembled WGS sequence"/>
</dbReference>
<dbReference type="EMBL" id="SJJY01000014">
    <property type="protein sequence ID" value="TCC16151.1"/>
    <property type="molecule type" value="Genomic_DNA"/>
</dbReference>
<accession>A0ABY1ZS84</accession>